<protein>
    <submittedName>
        <fullName evidence="1">Transcriptional regulator</fullName>
    </submittedName>
</protein>
<comment type="caution">
    <text evidence="1">The sequence shown here is derived from an EMBL/GenBank/DDBJ whole genome shotgun (WGS) entry which is preliminary data.</text>
</comment>
<dbReference type="EMBL" id="JASJEU010000014">
    <property type="protein sequence ID" value="MDJ1650782.1"/>
    <property type="molecule type" value="Genomic_DNA"/>
</dbReference>
<evidence type="ECO:0000313" key="1">
    <source>
        <dbReference type="EMBL" id="MDJ1650782.1"/>
    </source>
</evidence>
<dbReference type="Proteomes" id="UP001232750">
    <property type="component" value="Unassembled WGS sequence"/>
</dbReference>
<sequence>MDWGSLPEWFTACAEVLAVCTALFLPRYQARRERQESLARMRRVTTGMLDALADDRERCGAQCDPAKLQNLQSAEDLKLYLRVAFFALSAPSEINLRDEVASLYRRLLDPNADIAAIRRDIATLRQSGRASSRVRSGEGLP</sequence>
<keyword evidence="2" id="KW-1185">Reference proteome</keyword>
<organism evidence="1 2">
    <name type="scientific">Gordonibacter faecis</name>
    <dbReference type="NCBI Taxonomy" id="3047475"/>
    <lineage>
        <taxon>Bacteria</taxon>
        <taxon>Bacillati</taxon>
        <taxon>Actinomycetota</taxon>
        <taxon>Coriobacteriia</taxon>
        <taxon>Eggerthellales</taxon>
        <taxon>Eggerthellaceae</taxon>
        <taxon>Gordonibacter</taxon>
    </lineage>
</organism>
<evidence type="ECO:0000313" key="2">
    <source>
        <dbReference type="Proteomes" id="UP001232750"/>
    </source>
</evidence>
<proteinExistence type="predicted"/>
<dbReference type="RefSeq" id="WP_283832124.1">
    <property type="nucleotide sequence ID" value="NZ_JASJEU010000014.1"/>
</dbReference>
<gene>
    <name evidence="1" type="ORF">QNJ86_08205</name>
</gene>
<reference evidence="1 2" key="1">
    <citation type="submission" date="2023-05" db="EMBL/GenBank/DDBJ databases">
        <title>Gordonibacter KGMB12511T sp. nov., isolated from faeces of healthy Korean.</title>
        <authorList>
            <person name="Kim H.S."/>
            <person name="Kim J.-S."/>
            <person name="Suh M.K."/>
            <person name="Eom M.K."/>
            <person name="Do H.E."/>
            <person name="Lee J.-S."/>
        </authorList>
    </citation>
    <scope>NUCLEOTIDE SEQUENCE [LARGE SCALE GENOMIC DNA]</scope>
    <source>
        <strain evidence="1 2">KGMB12511</strain>
    </source>
</reference>
<name>A0ABT7DN09_9ACTN</name>
<accession>A0ABT7DN09</accession>